<keyword evidence="1" id="KW-0805">Transcription regulation</keyword>
<dbReference type="Pfam" id="PF00440">
    <property type="entry name" value="TetR_N"/>
    <property type="match status" value="1"/>
</dbReference>
<evidence type="ECO:0000256" key="2">
    <source>
        <dbReference type="ARBA" id="ARBA00023125"/>
    </source>
</evidence>
<evidence type="ECO:0000256" key="1">
    <source>
        <dbReference type="ARBA" id="ARBA00023015"/>
    </source>
</evidence>
<sequence>MGVADRKEREKEEMKVKILEAAKKLFLGKGFEKTSIRNIADAIEYSPGTIYLYFKDKNELLFNLHVEAFNGLTRELSNIDPELSPIDALEVMGEQYIKFAFENPELYELMFVMEAPMESLECKEEVWDDGMKAFDLLRFLVDRCQKDGYLATYEVDDASLMIWSFVHGLVTLKSRKRLDMFCDSEEDSLTRMMRSFNVFLKQIKCGKS</sequence>
<dbReference type="InterPro" id="IPR036271">
    <property type="entry name" value="Tet_transcr_reg_TetR-rel_C_sf"/>
</dbReference>
<dbReference type="Pfam" id="PF13305">
    <property type="entry name" value="TetR_C_33"/>
    <property type="match status" value="1"/>
</dbReference>
<dbReference type="InterPro" id="IPR025996">
    <property type="entry name" value="MT1864/Rv1816-like_C"/>
</dbReference>
<dbReference type="GO" id="GO:0003700">
    <property type="term" value="F:DNA-binding transcription factor activity"/>
    <property type="evidence" value="ECO:0007669"/>
    <property type="project" value="TreeGrafter"/>
</dbReference>
<gene>
    <name evidence="6" type="ORF">AFM12_07685</name>
</gene>
<evidence type="ECO:0000313" key="6">
    <source>
        <dbReference type="EMBL" id="KPM48500.1"/>
    </source>
</evidence>
<dbReference type="PROSITE" id="PS50977">
    <property type="entry name" value="HTH_TETR_2"/>
    <property type="match status" value="1"/>
</dbReference>
<dbReference type="PANTHER" id="PTHR30055">
    <property type="entry name" value="HTH-TYPE TRANSCRIPTIONAL REGULATOR RUTR"/>
    <property type="match status" value="1"/>
</dbReference>
<dbReference type="InterPro" id="IPR050109">
    <property type="entry name" value="HTH-type_TetR-like_transc_reg"/>
</dbReference>
<organism evidence="6 7">
    <name type="scientific">Jiulongibacter sediminis</name>
    <dbReference type="NCBI Taxonomy" id="1605367"/>
    <lineage>
        <taxon>Bacteria</taxon>
        <taxon>Pseudomonadati</taxon>
        <taxon>Bacteroidota</taxon>
        <taxon>Cytophagia</taxon>
        <taxon>Cytophagales</taxon>
        <taxon>Leadbetterellaceae</taxon>
        <taxon>Jiulongibacter</taxon>
    </lineage>
</organism>
<dbReference type="GO" id="GO:0000976">
    <property type="term" value="F:transcription cis-regulatory region binding"/>
    <property type="evidence" value="ECO:0007669"/>
    <property type="project" value="TreeGrafter"/>
</dbReference>
<accession>A0A0N8H9W4</accession>
<dbReference type="PRINTS" id="PR00455">
    <property type="entry name" value="HTHTETR"/>
</dbReference>
<dbReference type="STRING" id="1605367.AFM12_07685"/>
<proteinExistence type="predicted"/>
<dbReference type="OrthoDB" id="594604at2"/>
<feature type="domain" description="HTH tetR-type" evidence="5">
    <location>
        <begin position="12"/>
        <end position="72"/>
    </location>
</feature>
<dbReference type="AlphaFoldDB" id="A0A0N8H9W4"/>
<keyword evidence="2 4" id="KW-0238">DNA-binding</keyword>
<dbReference type="SUPFAM" id="SSF46689">
    <property type="entry name" value="Homeodomain-like"/>
    <property type="match status" value="1"/>
</dbReference>
<dbReference type="PATRIC" id="fig|1605367.3.peg.2911"/>
<dbReference type="Proteomes" id="UP000050454">
    <property type="component" value="Unassembled WGS sequence"/>
</dbReference>
<feature type="DNA-binding region" description="H-T-H motif" evidence="4">
    <location>
        <begin position="35"/>
        <end position="54"/>
    </location>
</feature>
<evidence type="ECO:0000313" key="7">
    <source>
        <dbReference type="Proteomes" id="UP000050454"/>
    </source>
</evidence>
<evidence type="ECO:0000256" key="3">
    <source>
        <dbReference type="ARBA" id="ARBA00023163"/>
    </source>
</evidence>
<dbReference type="EMBL" id="LGTQ01000006">
    <property type="protein sequence ID" value="KPM48500.1"/>
    <property type="molecule type" value="Genomic_DNA"/>
</dbReference>
<evidence type="ECO:0000256" key="4">
    <source>
        <dbReference type="PROSITE-ProRule" id="PRU00335"/>
    </source>
</evidence>
<dbReference type="InterPro" id="IPR001647">
    <property type="entry name" value="HTH_TetR"/>
</dbReference>
<dbReference type="Gene3D" id="1.10.10.60">
    <property type="entry name" value="Homeodomain-like"/>
    <property type="match status" value="1"/>
</dbReference>
<dbReference type="InterPro" id="IPR009057">
    <property type="entry name" value="Homeodomain-like_sf"/>
</dbReference>
<protein>
    <submittedName>
        <fullName evidence="6">TetR family transcriptional regulator</fullName>
    </submittedName>
</protein>
<dbReference type="PANTHER" id="PTHR30055:SF234">
    <property type="entry name" value="HTH-TYPE TRANSCRIPTIONAL REGULATOR BETI"/>
    <property type="match status" value="1"/>
</dbReference>
<keyword evidence="7" id="KW-1185">Reference proteome</keyword>
<evidence type="ECO:0000259" key="5">
    <source>
        <dbReference type="PROSITE" id="PS50977"/>
    </source>
</evidence>
<dbReference type="SUPFAM" id="SSF48498">
    <property type="entry name" value="Tetracyclin repressor-like, C-terminal domain"/>
    <property type="match status" value="1"/>
</dbReference>
<reference evidence="6 7" key="1">
    <citation type="submission" date="2015-07" db="EMBL/GenBank/DDBJ databases">
        <title>The draft genome sequence of Leadbetterella sp. JN14-9.</title>
        <authorList>
            <person name="Liu Y."/>
            <person name="Du J."/>
            <person name="Shao Z."/>
        </authorList>
    </citation>
    <scope>NUCLEOTIDE SEQUENCE [LARGE SCALE GENOMIC DNA]</scope>
    <source>
        <strain evidence="6 7">JN14-9</strain>
    </source>
</reference>
<dbReference type="Gene3D" id="1.10.357.10">
    <property type="entry name" value="Tetracycline Repressor, domain 2"/>
    <property type="match status" value="1"/>
</dbReference>
<comment type="caution">
    <text evidence="6">The sequence shown here is derived from an EMBL/GenBank/DDBJ whole genome shotgun (WGS) entry which is preliminary data.</text>
</comment>
<name>A0A0N8H9W4_9BACT</name>
<keyword evidence="3" id="KW-0804">Transcription</keyword>
<dbReference type="RefSeq" id="WP_055146215.1">
    <property type="nucleotide sequence ID" value="NZ_JXSZ01000006.1"/>
</dbReference>